<dbReference type="Proteomes" id="UP000780721">
    <property type="component" value="Unassembled WGS sequence"/>
</dbReference>
<dbReference type="InterPro" id="IPR019533">
    <property type="entry name" value="Peptidase_S26"/>
</dbReference>
<evidence type="ECO:0000256" key="5">
    <source>
        <dbReference type="ARBA" id="ARBA00022801"/>
    </source>
</evidence>
<accession>A0A7W9SFS3</accession>
<comment type="catalytic activity">
    <reaction evidence="1 7">
        <text>Cleavage of hydrophobic, N-terminal signal or leader sequences from secreted and periplasmic proteins.</text>
        <dbReference type="EC" id="3.4.21.89"/>
    </reaction>
</comment>
<gene>
    <name evidence="10" type="primary">lepB</name>
    <name evidence="9" type="ORF">HNQ46_001349</name>
    <name evidence="10" type="ORF">HXM90_06275</name>
    <name evidence="11" type="ORF">HXM91_01265</name>
</gene>
<evidence type="ECO:0000256" key="2">
    <source>
        <dbReference type="ARBA" id="ARBA00004401"/>
    </source>
</evidence>
<keyword evidence="7" id="KW-0812">Transmembrane</keyword>
<dbReference type="GO" id="GO:0009003">
    <property type="term" value="F:signal peptidase activity"/>
    <property type="evidence" value="ECO:0007669"/>
    <property type="project" value="UniProtKB-EC"/>
</dbReference>
<dbReference type="EMBL" id="JABZRA010000080">
    <property type="protein sequence ID" value="MBF1273008.1"/>
    <property type="molecule type" value="Genomic_DNA"/>
</dbReference>
<dbReference type="RefSeq" id="WP_007156142.1">
    <property type="nucleotide sequence ID" value="NZ_CAUQIH010000001.1"/>
</dbReference>
<evidence type="ECO:0000313" key="10">
    <source>
        <dbReference type="EMBL" id="MBF1273008.1"/>
    </source>
</evidence>
<dbReference type="PRINTS" id="PR00727">
    <property type="entry name" value="LEADERPTASE"/>
</dbReference>
<dbReference type="CDD" id="cd06530">
    <property type="entry name" value="S26_SPase_I"/>
    <property type="match status" value="1"/>
</dbReference>
<dbReference type="InterPro" id="IPR019757">
    <property type="entry name" value="Pept_S26A_signal_pept_1_Lys-AS"/>
</dbReference>
<sequence length="175" mass="20044">MKEQAILQKWIRNLVDFIVILSLAWFVVHSFFSLARVSGHSMEPSLSAGDTVLVDEFFYQFKKPKRYDVVLFQKKDKSNNIKRIIGLPGETVIIQNGRVYINGTLLETDKLSPIVLEGVAKNPVELGENEYFLLGDNTDSSEDSRFQNMGNIQESQIVGRVWFRIFPFRKISLIG</sequence>
<evidence type="ECO:0000313" key="9">
    <source>
        <dbReference type="EMBL" id="MBB6041369.1"/>
    </source>
</evidence>
<feature type="active site" evidence="6">
    <location>
        <position position="82"/>
    </location>
</feature>
<comment type="caution">
    <text evidence="9">The sequence shown here is derived from an EMBL/GenBank/DDBJ whole genome shotgun (WGS) entry which is preliminary data.</text>
</comment>
<evidence type="ECO:0000313" key="11">
    <source>
        <dbReference type="EMBL" id="MBF1304504.1"/>
    </source>
</evidence>
<dbReference type="PANTHER" id="PTHR43390:SF1">
    <property type="entry name" value="CHLOROPLAST PROCESSING PEPTIDASE"/>
    <property type="match status" value="1"/>
</dbReference>
<evidence type="ECO:0000313" key="12">
    <source>
        <dbReference type="Proteomes" id="UP000522163"/>
    </source>
</evidence>
<dbReference type="GO" id="GO:0004252">
    <property type="term" value="F:serine-type endopeptidase activity"/>
    <property type="evidence" value="ECO:0007669"/>
    <property type="project" value="InterPro"/>
</dbReference>
<feature type="active site" evidence="6">
    <location>
        <position position="41"/>
    </location>
</feature>
<dbReference type="GO" id="GO:0005886">
    <property type="term" value="C:plasma membrane"/>
    <property type="evidence" value="ECO:0007669"/>
    <property type="project" value="UniProtKB-SubCell"/>
</dbReference>
<evidence type="ECO:0000256" key="4">
    <source>
        <dbReference type="ARBA" id="ARBA00013208"/>
    </source>
</evidence>
<reference evidence="9 12" key="2">
    <citation type="submission" date="2020-08" db="EMBL/GenBank/DDBJ databases">
        <title>Genomic Encyclopedia of Type Strains, Phase IV (KMG-IV): sequencing the most valuable type-strain genomes for metagenomic binning, comparative biology and taxonomic classification.</title>
        <authorList>
            <person name="Goeker M."/>
        </authorList>
    </citation>
    <scope>NUCLEOTIDE SEQUENCE [LARGE SCALE GENOMIC DNA]</scope>
    <source>
        <strain evidence="9 12">DSM 17245</strain>
    </source>
</reference>
<evidence type="ECO:0000259" key="8">
    <source>
        <dbReference type="Pfam" id="PF10502"/>
    </source>
</evidence>
<comment type="similarity">
    <text evidence="3 7">Belongs to the peptidase S26 family.</text>
</comment>
<dbReference type="GO" id="GO:0006465">
    <property type="term" value="P:signal peptide processing"/>
    <property type="evidence" value="ECO:0007669"/>
    <property type="project" value="InterPro"/>
</dbReference>
<dbReference type="InterPro" id="IPR036286">
    <property type="entry name" value="LexA/Signal_pep-like_sf"/>
</dbReference>
<dbReference type="InterPro" id="IPR000223">
    <property type="entry name" value="Pept_S26A_signal_pept_1"/>
</dbReference>
<dbReference type="EMBL" id="JABZRB010000017">
    <property type="protein sequence ID" value="MBF1304504.1"/>
    <property type="molecule type" value="Genomic_DNA"/>
</dbReference>
<dbReference type="Proteomes" id="UP000522163">
    <property type="component" value="Unassembled WGS sequence"/>
</dbReference>
<reference evidence="10" key="1">
    <citation type="submission" date="2020-04" db="EMBL/GenBank/DDBJ databases">
        <title>Deep metagenomics examines the oral microbiome during advanced dental caries in children, revealing novel taxa and co-occurrences with host molecules.</title>
        <authorList>
            <person name="Baker J.L."/>
            <person name="Morton J.T."/>
            <person name="Dinis M."/>
            <person name="Alvarez R."/>
            <person name="Tran N.C."/>
            <person name="Knight R."/>
            <person name="Edlund A."/>
        </authorList>
    </citation>
    <scope>NUCLEOTIDE SEQUENCE</scope>
    <source>
        <strain evidence="10">JCVI_38_bin.19</strain>
        <strain evidence="11">JCVI_48_bin.5</strain>
    </source>
</reference>
<dbReference type="GeneID" id="85014888"/>
<keyword evidence="7" id="KW-0472">Membrane</keyword>
<evidence type="ECO:0000256" key="3">
    <source>
        <dbReference type="ARBA" id="ARBA00009370"/>
    </source>
</evidence>
<dbReference type="Gene3D" id="2.10.109.10">
    <property type="entry name" value="Umud Fragment, subunit A"/>
    <property type="match status" value="1"/>
</dbReference>
<protein>
    <recommendedName>
        <fullName evidence="4 7">Signal peptidase I</fullName>
        <ecNumber evidence="4 7">3.4.21.89</ecNumber>
    </recommendedName>
</protein>
<feature type="domain" description="Peptidase S26" evidence="8">
    <location>
        <begin position="14"/>
        <end position="165"/>
    </location>
</feature>
<evidence type="ECO:0000256" key="7">
    <source>
        <dbReference type="RuleBase" id="RU362042"/>
    </source>
</evidence>
<dbReference type="PANTHER" id="PTHR43390">
    <property type="entry name" value="SIGNAL PEPTIDASE I"/>
    <property type="match status" value="1"/>
</dbReference>
<dbReference type="EC" id="3.4.21.89" evidence="4 7"/>
<evidence type="ECO:0000256" key="6">
    <source>
        <dbReference type="PIRSR" id="PIRSR600223-1"/>
    </source>
</evidence>
<dbReference type="NCBIfam" id="TIGR02227">
    <property type="entry name" value="sigpep_I_bact"/>
    <property type="match status" value="1"/>
</dbReference>
<dbReference type="AlphaFoldDB" id="A0A7W9SFS3"/>
<dbReference type="SUPFAM" id="SSF51306">
    <property type="entry name" value="LexA/Signal peptidase"/>
    <property type="match status" value="1"/>
</dbReference>
<evidence type="ECO:0000256" key="1">
    <source>
        <dbReference type="ARBA" id="ARBA00000677"/>
    </source>
</evidence>
<dbReference type="EMBL" id="JACHHH010000006">
    <property type="protein sequence ID" value="MBB6041369.1"/>
    <property type="molecule type" value="Genomic_DNA"/>
</dbReference>
<feature type="transmembrane region" description="Helical" evidence="7">
    <location>
        <begin position="12"/>
        <end position="32"/>
    </location>
</feature>
<dbReference type="Proteomes" id="UP000775770">
    <property type="component" value="Unassembled WGS sequence"/>
</dbReference>
<keyword evidence="7" id="KW-0645">Protease</keyword>
<dbReference type="PROSITE" id="PS00760">
    <property type="entry name" value="SPASE_I_2"/>
    <property type="match status" value="1"/>
</dbReference>
<organism evidence="9 12">
    <name type="scientific">Oribacterium sinus</name>
    <dbReference type="NCBI Taxonomy" id="237576"/>
    <lineage>
        <taxon>Bacteria</taxon>
        <taxon>Bacillati</taxon>
        <taxon>Bacillota</taxon>
        <taxon>Clostridia</taxon>
        <taxon>Lachnospirales</taxon>
        <taxon>Lachnospiraceae</taxon>
        <taxon>Oribacterium</taxon>
    </lineage>
</organism>
<keyword evidence="5 7" id="KW-0378">Hydrolase</keyword>
<keyword evidence="7" id="KW-1133">Transmembrane helix</keyword>
<name>A0A7W9SFS3_9FIRM</name>
<comment type="subcellular location">
    <subcellularLocation>
        <location evidence="2">Cell membrane</location>
        <topology evidence="2">Single-pass type II membrane protein</topology>
    </subcellularLocation>
    <subcellularLocation>
        <location evidence="7">Membrane</location>
        <topology evidence="7">Single-pass type II membrane protein</topology>
    </subcellularLocation>
</comment>
<proteinExistence type="inferred from homology"/>
<dbReference type="Pfam" id="PF10502">
    <property type="entry name" value="Peptidase_S26"/>
    <property type="match status" value="1"/>
</dbReference>